<dbReference type="RefSeq" id="WP_408083510.1">
    <property type="nucleotide sequence ID" value="NZ_JBELPZ010000002.1"/>
</dbReference>
<proteinExistence type="predicted"/>
<feature type="chain" id="PRO_5045223888" description="DUF5723 domain-containing protein" evidence="1">
    <location>
        <begin position="19"/>
        <end position="447"/>
    </location>
</feature>
<evidence type="ECO:0000313" key="2">
    <source>
        <dbReference type="EMBL" id="MFL9843266.1"/>
    </source>
</evidence>
<evidence type="ECO:0008006" key="4">
    <source>
        <dbReference type="Google" id="ProtNLM"/>
    </source>
</evidence>
<organism evidence="2 3">
    <name type="scientific">Flavobacterium rhizosphaerae</name>
    <dbReference type="NCBI Taxonomy" id="3163298"/>
    <lineage>
        <taxon>Bacteria</taxon>
        <taxon>Pseudomonadati</taxon>
        <taxon>Bacteroidota</taxon>
        <taxon>Flavobacteriia</taxon>
        <taxon>Flavobacteriales</taxon>
        <taxon>Flavobacteriaceae</taxon>
        <taxon>Flavobacterium</taxon>
    </lineage>
</organism>
<gene>
    <name evidence="2" type="ORF">ABS766_02430</name>
</gene>
<evidence type="ECO:0000256" key="1">
    <source>
        <dbReference type="SAM" id="SignalP"/>
    </source>
</evidence>
<dbReference type="Proteomes" id="UP001629156">
    <property type="component" value="Unassembled WGS sequence"/>
</dbReference>
<accession>A0ABW8YSK3</accession>
<feature type="signal peptide" evidence="1">
    <location>
        <begin position="1"/>
        <end position="18"/>
    </location>
</feature>
<dbReference type="EMBL" id="JBELPZ010000002">
    <property type="protein sequence ID" value="MFL9843266.1"/>
    <property type="molecule type" value="Genomic_DNA"/>
</dbReference>
<protein>
    <recommendedName>
        <fullName evidence="4">DUF5723 domain-containing protein</fullName>
    </recommendedName>
</protein>
<comment type="caution">
    <text evidence="2">The sequence shown here is derived from an EMBL/GenBank/DDBJ whole genome shotgun (WGS) entry which is preliminary data.</text>
</comment>
<sequence>MKKVTLFIYCLFANGLFAQEHFSGIATSKRTGLLNADLNPAELVNLQNTYEVNIFNFSAGVANNKITFADLLHSDNDFEEMIFSGNEAANLSADVAILGPAFGFKKDKWGFAISTGAHVKANFIDINTTLGRAVTNGGIDNITQVYPILQSENQRVVGTSWGEIGFSAAREFYQDNQHKLSAGLTFKLLFPNTYANMGAGKLNGTIVNDLGNVYLTDAQAEVNFAYSGPLADDYSDSGSFTEFFAGGLNGFCADLGINYQLKDNNQDGYRVNAGISFKNLGNLTFKDDNNTTNNYSLNIPEGQYFNLNQFEGVESVEEIEDIFVSSGFATIQKSQQDFKVKLPSYLSVYADIKIHRRWYATALVQQKTGDSNNNNQITVPNIYSVTPRYSSGFFEAYMPLASNEISGFTAGIGFRLGGFFIGSSSLLSATVTDTDQADAYIGFRVGF</sequence>
<keyword evidence="3" id="KW-1185">Reference proteome</keyword>
<name>A0ABW8YSK3_9FLAO</name>
<keyword evidence="1" id="KW-0732">Signal</keyword>
<reference evidence="2 3" key="1">
    <citation type="submission" date="2024-06" db="EMBL/GenBank/DDBJ databases">
        <authorList>
            <person name="Kaempfer P."/>
            <person name="Viver T."/>
        </authorList>
    </citation>
    <scope>NUCLEOTIDE SEQUENCE [LARGE SCALE GENOMIC DNA]</scope>
    <source>
        <strain evidence="2 3">ST-119</strain>
    </source>
</reference>
<evidence type="ECO:0000313" key="3">
    <source>
        <dbReference type="Proteomes" id="UP001629156"/>
    </source>
</evidence>